<feature type="domain" description="Phospholipid/glycerol acyltransferase" evidence="5">
    <location>
        <begin position="117"/>
        <end position="241"/>
    </location>
</feature>
<reference evidence="6" key="1">
    <citation type="submission" date="2016-11" db="UniProtKB">
        <authorList>
            <consortium name="WormBaseParasite"/>
        </authorList>
    </citation>
    <scope>IDENTIFICATION</scope>
    <source>
        <strain evidence="6">pt0022</strain>
    </source>
</reference>
<keyword evidence="4" id="KW-1133">Transmembrane helix</keyword>
<dbReference type="GO" id="GO:0036149">
    <property type="term" value="P:phosphatidylinositol acyl-chain remodeling"/>
    <property type="evidence" value="ECO:0007669"/>
    <property type="project" value="TreeGrafter"/>
</dbReference>
<feature type="transmembrane region" description="Helical" evidence="4">
    <location>
        <begin position="36"/>
        <end position="53"/>
    </location>
</feature>
<dbReference type="STRING" id="6293.A0A1I8ED09"/>
<keyword evidence="4" id="KW-0472">Membrane</keyword>
<dbReference type="GO" id="GO:0016746">
    <property type="term" value="F:acyltransferase activity"/>
    <property type="evidence" value="ECO:0007669"/>
    <property type="project" value="UniProtKB-KW"/>
</dbReference>
<dbReference type="WBParaSite" id="maker-PairedContig_1334-snap-gene-0.3-mRNA-1">
    <property type="protein sequence ID" value="maker-PairedContig_1334-snap-gene-0.3-mRNA-1"/>
    <property type="gene ID" value="maker-PairedContig_1334-snap-gene-0.3"/>
</dbReference>
<dbReference type="PANTHER" id="PTHR10983">
    <property type="entry name" value="1-ACYLGLYCEROL-3-PHOSPHATE ACYLTRANSFERASE-RELATED"/>
    <property type="match status" value="1"/>
</dbReference>
<dbReference type="GO" id="GO:0005783">
    <property type="term" value="C:endoplasmic reticulum"/>
    <property type="evidence" value="ECO:0007669"/>
    <property type="project" value="TreeGrafter"/>
</dbReference>
<accession>A0A1I8ED09</accession>
<keyword evidence="2" id="KW-0808">Transferase</keyword>
<evidence type="ECO:0000256" key="4">
    <source>
        <dbReference type="SAM" id="Phobius"/>
    </source>
</evidence>
<dbReference type="PANTHER" id="PTHR10983:SF14">
    <property type="entry name" value="1-ACYL-SN-GLYCEROL-3-PHOSPHATE ACYLTRANSFERASE ACL-12-RELATED"/>
    <property type="match status" value="1"/>
</dbReference>
<evidence type="ECO:0000256" key="3">
    <source>
        <dbReference type="ARBA" id="ARBA00023315"/>
    </source>
</evidence>
<dbReference type="SMART" id="SM00563">
    <property type="entry name" value="PlsC"/>
    <property type="match status" value="1"/>
</dbReference>
<dbReference type="CDD" id="cd07990">
    <property type="entry name" value="LPLAT_LCLAT1-like"/>
    <property type="match status" value="1"/>
</dbReference>
<dbReference type="Pfam" id="PF16076">
    <property type="entry name" value="Acyltransf_C"/>
    <property type="match status" value="1"/>
</dbReference>
<comment type="similarity">
    <text evidence="1">Belongs to the 1-acyl-sn-glycerol-3-phosphate acyltransferase family.</text>
</comment>
<dbReference type="InterPro" id="IPR032098">
    <property type="entry name" value="Acyltransf_C"/>
</dbReference>
<feature type="transmembrane region" description="Helical" evidence="4">
    <location>
        <begin position="59"/>
        <end position="79"/>
    </location>
</feature>
<evidence type="ECO:0000313" key="6">
    <source>
        <dbReference type="WBParaSite" id="maker-PairedContig_1334-snap-gene-0.3-mRNA-1"/>
    </source>
</evidence>
<protein>
    <submittedName>
        <fullName evidence="6">PlsC domain-containing protein</fullName>
    </submittedName>
</protein>
<feature type="transmembrane region" description="Helical" evidence="4">
    <location>
        <begin position="356"/>
        <end position="374"/>
    </location>
</feature>
<evidence type="ECO:0000259" key="5">
    <source>
        <dbReference type="SMART" id="SM00563"/>
    </source>
</evidence>
<sequence>MLQTDDARIGLDGPTVTAEDGFLTKVMISSMDVRKVIALIGAFYWTIMTVFVVPGIIAATFLTVMVPVLCISVSWFNWLDHKLCRMVNDHWSSAIQIAGINIVEYGDDISKLSEKRVLFLANHLGLADHFVIMSALRNKGTVVEKYLWVIYNIWKMTPMGVMWMIHGNYFVDGGTAKRNQMIEDFKIHLKRNYWKYDHRWIIMYPEGARLYRIKESNARYAAREGYKIFRHCALPRTGAAHATIETTATANYAMVEDTNDSLEYVIDCTLGYQNGDIPSIGNWLFGELPNGIPNVAVHYKIYRIRPEWKNENMLRHWLYDIYEKKDELLEKYYQSGVFPKDSQHHPTVVRNSISNCLFVEAFWLLLLYLHYSIWLKSFASLIYRFVDIKQTLQVYLITSEFGLTVVFILNNFKDEFRLFPPVAGGIPCLVKTLRIFP</sequence>
<keyword evidence="4" id="KW-0812">Transmembrane</keyword>
<dbReference type="InterPro" id="IPR002123">
    <property type="entry name" value="Plipid/glycerol_acylTrfase"/>
</dbReference>
<dbReference type="AlphaFoldDB" id="A0A1I8ED09"/>
<dbReference type="SUPFAM" id="SSF69593">
    <property type="entry name" value="Glycerol-3-phosphate (1)-acyltransferase"/>
    <property type="match status" value="1"/>
</dbReference>
<dbReference type="Pfam" id="PF01553">
    <property type="entry name" value="Acyltransferase"/>
    <property type="match status" value="1"/>
</dbReference>
<evidence type="ECO:0000256" key="1">
    <source>
        <dbReference type="ARBA" id="ARBA00008655"/>
    </source>
</evidence>
<organism evidence="6">
    <name type="scientific">Wuchereria bancrofti</name>
    <dbReference type="NCBI Taxonomy" id="6293"/>
    <lineage>
        <taxon>Eukaryota</taxon>
        <taxon>Metazoa</taxon>
        <taxon>Ecdysozoa</taxon>
        <taxon>Nematoda</taxon>
        <taxon>Chromadorea</taxon>
        <taxon>Rhabditida</taxon>
        <taxon>Spirurina</taxon>
        <taxon>Spiruromorpha</taxon>
        <taxon>Filarioidea</taxon>
        <taxon>Onchocercidae</taxon>
        <taxon>Wuchereria</taxon>
    </lineage>
</organism>
<keyword evidence="3" id="KW-0012">Acyltransferase</keyword>
<feature type="transmembrane region" description="Helical" evidence="4">
    <location>
        <begin position="394"/>
        <end position="412"/>
    </location>
</feature>
<evidence type="ECO:0000256" key="2">
    <source>
        <dbReference type="ARBA" id="ARBA00022679"/>
    </source>
</evidence>
<name>A0A1I8ED09_WUCBA</name>
<proteinExistence type="inferred from homology"/>